<dbReference type="PANTHER" id="PTHR12526:SF636">
    <property type="entry name" value="BLL3647 PROTEIN"/>
    <property type="match status" value="1"/>
</dbReference>
<dbReference type="GO" id="GO:0016757">
    <property type="term" value="F:glycosyltransferase activity"/>
    <property type="evidence" value="ECO:0007669"/>
    <property type="project" value="UniProtKB-KW"/>
</dbReference>
<dbReference type="Proteomes" id="UP001201873">
    <property type="component" value="Unassembled WGS sequence"/>
</dbReference>
<name>A0ABT0K5A4_9ACTN</name>
<evidence type="ECO:0000313" key="6">
    <source>
        <dbReference type="EMBL" id="MCK9878965.1"/>
    </source>
</evidence>
<evidence type="ECO:0000259" key="4">
    <source>
        <dbReference type="Pfam" id="PF00534"/>
    </source>
</evidence>
<dbReference type="Pfam" id="PF13439">
    <property type="entry name" value="Glyco_transf_4"/>
    <property type="match status" value="1"/>
</dbReference>
<comment type="caution">
    <text evidence="6">The sequence shown here is derived from an EMBL/GenBank/DDBJ whole genome shotgun (WGS) entry which is preliminary data.</text>
</comment>
<accession>A0ABT0K5A4</accession>
<dbReference type="InterPro" id="IPR028098">
    <property type="entry name" value="Glyco_trans_4-like_N"/>
</dbReference>
<evidence type="ECO:0000313" key="7">
    <source>
        <dbReference type="Proteomes" id="UP001201873"/>
    </source>
</evidence>
<feature type="compositionally biased region" description="Low complexity" evidence="3">
    <location>
        <begin position="40"/>
        <end position="55"/>
    </location>
</feature>
<gene>
    <name evidence="6" type="ORF">MXD59_24940</name>
</gene>
<dbReference type="SUPFAM" id="SSF53756">
    <property type="entry name" value="UDP-Glycosyltransferase/glycogen phosphorylase"/>
    <property type="match status" value="1"/>
</dbReference>
<keyword evidence="1 6" id="KW-0328">Glycosyltransferase</keyword>
<dbReference type="Gene3D" id="3.40.50.2000">
    <property type="entry name" value="Glycogen Phosphorylase B"/>
    <property type="match status" value="2"/>
</dbReference>
<keyword evidence="2 6" id="KW-0808">Transferase</keyword>
<feature type="compositionally biased region" description="Polar residues" evidence="3">
    <location>
        <begin position="1"/>
        <end position="15"/>
    </location>
</feature>
<evidence type="ECO:0000256" key="3">
    <source>
        <dbReference type="SAM" id="MobiDB-lite"/>
    </source>
</evidence>
<evidence type="ECO:0000259" key="5">
    <source>
        <dbReference type="Pfam" id="PF13439"/>
    </source>
</evidence>
<reference evidence="6 7" key="1">
    <citation type="submission" date="2022-04" db="EMBL/GenBank/DDBJ databases">
        <title>Genome diversity in the genus Frankia.</title>
        <authorList>
            <person name="Carlos-Shanley C."/>
            <person name="Hahn D."/>
        </authorList>
    </citation>
    <scope>NUCLEOTIDE SEQUENCE [LARGE SCALE GENOMIC DNA]</scope>
    <source>
        <strain evidence="6 7">Ag45/Mut15</strain>
    </source>
</reference>
<keyword evidence="7" id="KW-1185">Reference proteome</keyword>
<evidence type="ECO:0000256" key="2">
    <source>
        <dbReference type="ARBA" id="ARBA00022679"/>
    </source>
</evidence>
<feature type="region of interest" description="Disordered" evidence="3">
    <location>
        <begin position="1"/>
        <end position="74"/>
    </location>
</feature>
<proteinExistence type="predicted"/>
<dbReference type="EC" id="2.4.-.-" evidence="6"/>
<feature type="compositionally biased region" description="Basic and acidic residues" evidence="3">
    <location>
        <begin position="22"/>
        <end position="32"/>
    </location>
</feature>
<dbReference type="EMBL" id="JALKFT010000055">
    <property type="protein sequence ID" value="MCK9878965.1"/>
    <property type="molecule type" value="Genomic_DNA"/>
</dbReference>
<feature type="domain" description="Glycosyl transferase family 1" evidence="4">
    <location>
        <begin position="267"/>
        <end position="384"/>
    </location>
</feature>
<evidence type="ECO:0000256" key="1">
    <source>
        <dbReference type="ARBA" id="ARBA00022676"/>
    </source>
</evidence>
<organism evidence="6 7">
    <name type="scientific">Frankia umida</name>
    <dbReference type="NCBI Taxonomy" id="573489"/>
    <lineage>
        <taxon>Bacteria</taxon>
        <taxon>Bacillati</taxon>
        <taxon>Actinomycetota</taxon>
        <taxon>Actinomycetes</taxon>
        <taxon>Frankiales</taxon>
        <taxon>Frankiaceae</taxon>
        <taxon>Frankia</taxon>
    </lineage>
</organism>
<dbReference type="InterPro" id="IPR001296">
    <property type="entry name" value="Glyco_trans_1"/>
</dbReference>
<protein>
    <submittedName>
        <fullName evidence="6">Glycosyltransferase</fullName>
        <ecNumber evidence="6">2.4.-.-</ecNumber>
    </submittedName>
</protein>
<feature type="domain" description="Glycosyltransferase subfamily 4-like N-terminal" evidence="5">
    <location>
        <begin position="89"/>
        <end position="246"/>
    </location>
</feature>
<dbReference type="PANTHER" id="PTHR12526">
    <property type="entry name" value="GLYCOSYLTRANSFERASE"/>
    <property type="match status" value="1"/>
</dbReference>
<sequence>MPTSDPPTSDLSVTPRTVPPADRPDGDRRASDQHAAGVAGPSPTSGTGTRPGTGTVVAEEQAAPVPDPEPRPRRPVRVLEVLGRMDRAGVELRALNLLRRLDPAEFRLEFAVTSGAPGSLDDEIRELGSEVHYCRVDWLFPIRFLRLVRQVRPDVVHSAVATFSGVVLALARVGGVRRRIAYFVSSADRHGTSLRGRAQRAVGRWLLDRCATDIIAVSEAAMRGLWRETWRLDERCRVIYNGVELEPSGVAIAARRRAGEPEVDESDGVTVVHIARPDPLKNRVRAVEVFAALRARSVPARLRIVGRQDPAETAELTALAERLGVADDIEFTGEVREIPRLLAGSSLLLVTSLHEGMPTVVLEALAVGTPVLSADLPGVSEIARLLPGVTTLPLSASDVLWSDTAEMLTAIPPTLEQRREAMRLVRRSPFTMDTWQRDITAVWS</sequence>
<dbReference type="Pfam" id="PF00534">
    <property type="entry name" value="Glycos_transf_1"/>
    <property type="match status" value="1"/>
</dbReference>